<dbReference type="EMBL" id="LT629700">
    <property type="protein sequence ID" value="SDM04744.1"/>
    <property type="molecule type" value="Genomic_DNA"/>
</dbReference>
<sequence length="414" mass="43123">MSFDVAGVRGLYTSLSDGWIYLNAHDCPQVPERVSAAVSRSFRMATAVSRPEPAGGTHSKPSSGCPEGRALLDDAAVAVADLVGATPERVVLGPGLPYLYASLVTAMHPLLRRTSNVVLNNVDRPELTAALRRVEAGVRWAAADLATGELPGWQYMDVVDGATRLVSVPAAHPHLGTVAPVEEIVETVRAASRAWVLVDASSYAPYRPIAFDEWGADIVAVDLGELGGPEISALVFRDEAMLGRLEPVGDPAATGVALVGLGVSPGLAGAVASTVDHYASLSDAPAGRASRRTRLAASMTEVARYLNGLRDELNTSLGALPAVHIVGVSGEAAAEADSDVDRIPRLSFGVRGVPAETVHQRLLSHGIVATLTPRSTLTDEMGVDELGGAVTVSLAPFNTTADIEQLIRTVASLA</sequence>
<evidence type="ECO:0000313" key="4">
    <source>
        <dbReference type="Proteomes" id="UP000199350"/>
    </source>
</evidence>
<dbReference type="InterPro" id="IPR015424">
    <property type="entry name" value="PyrdxlP-dep_Trfase"/>
</dbReference>
<name>A0A1G9Q153_9CORY</name>
<evidence type="ECO:0000256" key="1">
    <source>
        <dbReference type="SAM" id="MobiDB-lite"/>
    </source>
</evidence>
<dbReference type="InterPro" id="IPR000192">
    <property type="entry name" value="Aminotrans_V_dom"/>
</dbReference>
<dbReference type="InterPro" id="IPR015422">
    <property type="entry name" value="PyrdxlP-dep_Trfase_small"/>
</dbReference>
<proteinExistence type="predicted"/>
<dbReference type="OrthoDB" id="7592443at2"/>
<organism evidence="3 4">
    <name type="scientific">Corynebacterium mycetoides</name>
    <dbReference type="NCBI Taxonomy" id="38302"/>
    <lineage>
        <taxon>Bacteria</taxon>
        <taxon>Bacillati</taxon>
        <taxon>Actinomycetota</taxon>
        <taxon>Actinomycetes</taxon>
        <taxon>Mycobacteriales</taxon>
        <taxon>Corynebacteriaceae</taxon>
        <taxon>Corynebacterium</taxon>
    </lineage>
</organism>
<feature type="domain" description="Aminotransferase class V" evidence="2">
    <location>
        <begin position="135"/>
        <end position="247"/>
    </location>
</feature>
<dbReference type="PANTHER" id="PTHR43586:SF21">
    <property type="entry name" value="PYRIDOXAL PHOSPHATE (PLP)-DEPENDENT ASPARTATE AMINOTRANSFERASE SUPERFAMILY"/>
    <property type="match status" value="1"/>
</dbReference>
<keyword evidence="4" id="KW-1185">Reference proteome</keyword>
<keyword evidence="3" id="KW-0456">Lyase</keyword>
<gene>
    <name evidence="3" type="ORF">SAMN04488535_1704</name>
</gene>
<dbReference type="PANTHER" id="PTHR43586">
    <property type="entry name" value="CYSTEINE DESULFURASE"/>
    <property type="match status" value="1"/>
</dbReference>
<dbReference type="RefSeq" id="WP_092151233.1">
    <property type="nucleotide sequence ID" value="NZ_LT629700.1"/>
</dbReference>
<dbReference type="STRING" id="38302.SAMN04488535_1704"/>
<dbReference type="Pfam" id="PF00266">
    <property type="entry name" value="Aminotran_5"/>
    <property type="match status" value="1"/>
</dbReference>
<dbReference type="GO" id="GO:0016829">
    <property type="term" value="F:lyase activity"/>
    <property type="evidence" value="ECO:0007669"/>
    <property type="project" value="UniProtKB-KW"/>
</dbReference>
<dbReference type="InterPro" id="IPR015421">
    <property type="entry name" value="PyrdxlP-dep_Trfase_major"/>
</dbReference>
<dbReference type="Proteomes" id="UP000199350">
    <property type="component" value="Chromosome I"/>
</dbReference>
<reference evidence="4" key="1">
    <citation type="submission" date="2016-10" db="EMBL/GenBank/DDBJ databases">
        <authorList>
            <person name="Varghese N."/>
            <person name="Submissions S."/>
        </authorList>
    </citation>
    <scope>NUCLEOTIDE SEQUENCE [LARGE SCALE GENOMIC DNA]</scope>
    <source>
        <strain evidence="4">DSM 20632</strain>
    </source>
</reference>
<dbReference type="Gene3D" id="3.90.1150.10">
    <property type="entry name" value="Aspartate Aminotransferase, domain 1"/>
    <property type="match status" value="1"/>
</dbReference>
<dbReference type="Gene3D" id="3.40.640.10">
    <property type="entry name" value="Type I PLP-dependent aspartate aminotransferase-like (Major domain)"/>
    <property type="match status" value="1"/>
</dbReference>
<feature type="region of interest" description="Disordered" evidence="1">
    <location>
        <begin position="47"/>
        <end position="67"/>
    </location>
</feature>
<dbReference type="AlphaFoldDB" id="A0A1G9Q153"/>
<evidence type="ECO:0000259" key="2">
    <source>
        <dbReference type="Pfam" id="PF00266"/>
    </source>
</evidence>
<protein>
    <submittedName>
        <fullName evidence="3">Selenocysteine lyase/Cysteine desulfurase</fullName>
    </submittedName>
</protein>
<evidence type="ECO:0000313" key="3">
    <source>
        <dbReference type="EMBL" id="SDM04744.1"/>
    </source>
</evidence>
<dbReference type="SUPFAM" id="SSF53383">
    <property type="entry name" value="PLP-dependent transferases"/>
    <property type="match status" value="1"/>
</dbReference>
<accession>A0A1G9Q153</accession>